<dbReference type="FunFam" id="1.10.510.10:FF:000468">
    <property type="entry name" value="PTI1-like tyrosine-protein kinase 3"/>
    <property type="match status" value="1"/>
</dbReference>
<reference evidence="15" key="1">
    <citation type="submission" date="2016-03" db="EMBL/GenBank/DDBJ databases">
        <title>Mechanisms controlling the formation of the plant cell surface in tip-growing cells are functionally conserved among land plants.</title>
        <authorList>
            <person name="Honkanen S."/>
            <person name="Jones V.A."/>
            <person name="Morieri G."/>
            <person name="Champion C."/>
            <person name="Hetherington A.J."/>
            <person name="Kelly S."/>
            <person name="Saint-Marcoux D."/>
            <person name="Proust H."/>
            <person name="Prescott H."/>
            <person name="Dolan L."/>
        </authorList>
    </citation>
    <scope>NUCLEOTIDE SEQUENCE [LARGE SCALE GENOMIC DNA]</scope>
    <source>
        <tissue evidence="15">Whole gametophyte</tissue>
    </source>
</reference>
<evidence type="ECO:0000256" key="7">
    <source>
        <dbReference type="ARBA" id="ARBA00022989"/>
    </source>
</evidence>
<keyword evidence="5" id="KW-0547">Nucleotide-binding</keyword>
<evidence type="ECO:0000256" key="2">
    <source>
        <dbReference type="ARBA" id="ARBA00022475"/>
    </source>
</evidence>
<feature type="domain" description="LysM" evidence="14">
    <location>
        <begin position="108"/>
        <end position="155"/>
    </location>
</feature>
<accession>A0A176WC36</accession>
<dbReference type="InterPro" id="IPR011009">
    <property type="entry name" value="Kinase-like_dom_sf"/>
</dbReference>
<organism evidence="15 16">
    <name type="scientific">Marchantia polymorpha subsp. ruderalis</name>
    <dbReference type="NCBI Taxonomy" id="1480154"/>
    <lineage>
        <taxon>Eukaryota</taxon>
        <taxon>Viridiplantae</taxon>
        <taxon>Streptophyta</taxon>
        <taxon>Embryophyta</taxon>
        <taxon>Marchantiophyta</taxon>
        <taxon>Marchantiopsida</taxon>
        <taxon>Marchantiidae</taxon>
        <taxon>Marchantiales</taxon>
        <taxon>Marchantiaceae</taxon>
        <taxon>Marchantia</taxon>
    </lineage>
</organism>
<evidence type="ECO:0000256" key="11">
    <source>
        <dbReference type="SAM" id="Phobius"/>
    </source>
</evidence>
<dbReference type="CDD" id="cd00118">
    <property type="entry name" value="LysM"/>
    <property type="match status" value="1"/>
</dbReference>
<dbReference type="InterPro" id="IPR052611">
    <property type="entry name" value="Plant_RLK_LysM"/>
</dbReference>
<evidence type="ECO:0000256" key="3">
    <source>
        <dbReference type="ARBA" id="ARBA00022692"/>
    </source>
</evidence>
<evidence type="ECO:0000256" key="5">
    <source>
        <dbReference type="ARBA" id="ARBA00022741"/>
    </source>
</evidence>
<feature type="domain" description="LysM" evidence="14">
    <location>
        <begin position="175"/>
        <end position="219"/>
    </location>
</feature>
<dbReference type="EMBL" id="LVLJ01001247">
    <property type="protein sequence ID" value="OAE30768.1"/>
    <property type="molecule type" value="Genomic_DNA"/>
</dbReference>
<feature type="compositionally biased region" description="Pro residues" evidence="10">
    <location>
        <begin position="231"/>
        <end position="241"/>
    </location>
</feature>
<dbReference type="Proteomes" id="UP000077202">
    <property type="component" value="Unassembled WGS sequence"/>
</dbReference>
<dbReference type="GO" id="GO:0005886">
    <property type="term" value="C:plasma membrane"/>
    <property type="evidence" value="ECO:0007669"/>
    <property type="project" value="UniProtKB-SubCell"/>
</dbReference>
<feature type="transmembrane region" description="Helical" evidence="11">
    <location>
        <begin position="263"/>
        <end position="289"/>
    </location>
</feature>
<dbReference type="InterPro" id="IPR056561">
    <property type="entry name" value="NFP_LYK_LysM1"/>
</dbReference>
<evidence type="ECO:0000256" key="8">
    <source>
        <dbReference type="ARBA" id="ARBA00023136"/>
    </source>
</evidence>
<evidence type="ECO:0000256" key="10">
    <source>
        <dbReference type="SAM" id="MobiDB-lite"/>
    </source>
</evidence>
<keyword evidence="8 11" id="KW-0472">Membrane</keyword>
<evidence type="ECO:0000259" key="13">
    <source>
        <dbReference type="PROSITE" id="PS50011"/>
    </source>
</evidence>
<dbReference type="GO" id="GO:0004672">
    <property type="term" value="F:protein kinase activity"/>
    <property type="evidence" value="ECO:0007669"/>
    <property type="project" value="InterPro"/>
</dbReference>
<dbReference type="SMART" id="SM00220">
    <property type="entry name" value="S_TKc"/>
    <property type="match status" value="1"/>
</dbReference>
<proteinExistence type="predicted"/>
<evidence type="ECO:0000256" key="6">
    <source>
        <dbReference type="ARBA" id="ARBA00022840"/>
    </source>
</evidence>
<evidence type="ECO:0000313" key="15">
    <source>
        <dbReference type="EMBL" id="OAE30768.1"/>
    </source>
</evidence>
<dbReference type="Pfam" id="PF23446">
    <property type="entry name" value="LysM1_NFP_LYK"/>
    <property type="match status" value="1"/>
</dbReference>
<comment type="caution">
    <text evidence="15">The sequence shown here is derived from an EMBL/GenBank/DDBJ whole genome shotgun (WGS) entry which is preliminary data.</text>
</comment>
<dbReference type="SUPFAM" id="SSF54106">
    <property type="entry name" value="LysM domain"/>
    <property type="match status" value="1"/>
</dbReference>
<dbReference type="PROSITE" id="PS50011">
    <property type="entry name" value="PROTEIN_KINASE_DOM"/>
    <property type="match status" value="1"/>
</dbReference>
<protein>
    <submittedName>
        <fullName evidence="15">Uncharacterized protein</fullName>
    </submittedName>
</protein>
<feature type="region of interest" description="Disordered" evidence="10">
    <location>
        <begin position="295"/>
        <end position="330"/>
    </location>
</feature>
<keyword evidence="3 11" id="KW-0812">Transmembrane</keyword>
<evidence type="ECO:0000313" key="16">
    <source>
        <dbReference type="Proteomes" id="UP000077202"/>
    </source>
</evidence>
<keyword evidence="16" id="KW-1185">Reference proteome</keyword>
<name>A0A176WC36_MARPO</name>
<dbReference type="SUPFAM" id="SSF56112">
    <property type="entry name" value="Protein kinase-like (PK-like)"/>
    <property type="match status" value="1"/>
</dbReference>
<evidence type="ECO:0000259" key="14">
    <source>
        <dbReference type="PROSITE" id="PS51782"/>
    </source>
</evidence>
<feature type="domain" description="Protein kinase" evidence="13">
    <location>
        <begin position="363"/>
        <end position="645"/>
    </location>
</feature>
<feature type="signal peptide" evidence="12">
    <location>
        <begin position="1"/>
        <end position="23"/>
    </location>
</feature>
<gene>
    <name evidence="15" type="ORF">AXG93_4876s1090</name>
</gene>
<dbReference type="InterPro" id="IPR008271">
    <property type="entry name" value="Ser/Thr_kinase_AS"/>
</dbReference>
<evidence type="ECO:0000256" key="1">
    <source>
        <dbReference type="ARBA" id="ARBA00004162"/>
    </source>
</evidence>
<dbReference type="Gene3D" id="1.10.510.10">
    <property type="entry name" value="Transferase(Phosphotransferase) domain 1"/>
    <property type="match status" value="1"/>
</dbReference>
<keyword evidence="6" id="KW-0067">ATP-binding</keyword>
<feature type="compositionally biased region" description="Polar residues" evidence="10">
    <location>
        <begin position="313"/>
        <end position="330"/>
    </location>
</feature>
<keyword evidence="9" id="KW-1015">Disulfide bond</keyword>
<feature type="region of interest" description="Disordered" evidence="10">
    <location>
        <begin position="228"/>
        <end position="261"/>
    </location>
</feature>
<dbReference type="PROSITE" id="PS51782">
    <property type="entry name" value="LYSM"/>
    <property type="match status" value="2"/>
</dbReference>
<dbReference type="SMART" id="SM00257">
    <property type="entry name" value="LysM"/>
    <property type="match status" value="2"/>
</dbReference>
<dbReference type="InterPro" id="IPR059143">
    <property type="entry name" value="NFP_LysM2"/>
</dbReference>
<evidence type="ECO:0000256" key="4">
    <source>
        <dbReference type="ARBA" id="ARBA00022729"/>
    </source>
</evidence>
<dbReference type="InterPro" id="IPR000719">
    <property type="entry name" value="Prot_kinase_dom"/>
</dbReference>
<dbReference type="Pfam" id="PF01476">
    <property type="entry name" value="LysM"/>
    <property type="match status" value="1"/>
</dbReference>
<feature type="chain" id="PRO_5008052401" evidence="12">
    <location>
        <begin position="24"/>
        <end position="718"/>
    </location>
</feature>
<dbReference type="PANTHER" id="PTHR45927">
    <property type="entry name" value="LYSM-DOMAIN RECEPTOR-LIKE KINASE-RELATED"/>
    <property type="match status" value="1"/>
</dbReference>
<dbReference type="GO" id="GO:0005524">
    <property type="term" value="F:ATP binding"/>
    <property type="evidence" value="ECO:0007669"/>
    <property type="project" value="UniProtKB-KW"/>
</dbReference>
<evidence type="ECO:0000256" key="9">
    <source>
        <dbReference type="ARBA" id="ARBA00023157"/>
    </source>
</evidence>
<keyword evidence="7 11" id="KW-1133">Transmembrane helix</keyword>
<evidence type="ECO:0000256" key="12">
    <source>
        <dbReference type="SAM" id="SignalP"/>
    </source>
</evidence>
<dbReference type="InterPro" id="IPR036779">
    <property type="entry name" value="LysM_dom_sf"/>
</dbReference>
<dbReference type="AlphaFoldDB" id="A0A176WC36"/>
<dbReference type="Pfam" id="PF23457">
    <property type="entry name" value="LysM2_NFP"/>
    <property type="match status" value="1"/>
</dbReference>
<keyword evidence="4 12" id="KW-0732">Signal</keyword>
<dbReference type="InterPro" id="IPR001245">
    <property type="entry name" value="Ser-Thr/Tyr_kinase_cat_dom"/>
</dbReference>
<dbReference type="Gene3D" id="3.30.200.20">
    <property type="entry name" value="Phosphorylase Kinase, domain 1"/>
    <property type="match status" value="1"/>
</dbReference>
<dbReference type="Pfam" id="PF07714">
    <property type="entry name" value="PK_Tyr_Ser-Thr"/>
    <property type="match status" value="1"/>
</dbReference>
<dbReference type="PANTHER" id="PTHR45927:SF6">
    <property type="entry name" value="PROTEIN LYK5"/>
    <property type="match status" value="1"/>
</dbReference>
<keyword evidence="2" id="KW-1003">Cell membrane</keyword>
<comment type="subcellular location">
    <subcellularLocation>
        <location evidence="1">Cell membrane</location>
        <topology evidence="1">Single-pass membrane protein</topology>
    </subcellularLocation>
</comment>
<feature type="transmembrane region" description="Helical" evidence="11">
    <location>
        <begin position="637"/>
        <end position="655"/>
    </location>
</feature>
<sequence>MNRAVQIWLVLVLGLWAGQQTRAQQVYGETVTSYACTDTVNKSCSSFVIYRTRDVYKDIPSVANLFQANESEIARLNGKAITDTLYTTEPLIVPVSCSCVNASSMALINYVIRKGDTFYLLSNNTLESLASTQAIIDANAEQDPTTLQIGQVINIPIRCACPTSAQIANGTQTLMTYTVLGGETVGWLAAFFDVPGSEIRAANSLQTDELLYAQRTLVIPYKVSQPIIRAQPPPPPPPAAVPEPQGAITPTPPSSSSSSSTNAGVYVGIGVGVCAAIVIAAAICAYLVIARKRRRTRTSHGKNSTPLAAISARTDTTSPPYSSDLTPRQQQRLATQGDPLEGMFDVMDKDRPTLFSFDEIKEATNNFAFGNRIQGSVYRGILRNEVVAIKQMRGDMSQELKILCKVHHTNLVKLVGLCVTDAEHMYLVYEYAENGSLSDCLHTDFLSKNKMATKSSSFLGWTVRLQIALDVATGLEYIHDYIKPNYVHKDVKSSNILLDGAFRAKIANFAMAKSGGTNPSMMTRHIAGTYGYMAPEYLAHGQVTLKADVFAFGVTLLELLSGKEALLEEESGQEKCLYSSIGPLLEGDDMAVKTKLKDWIDPALQSHYPLDTAQQLAYLARSCVENDPAQRPGMKDITYALSNLLAIMITEAFAIVDDVGLLAFGLLQAQQCLLVSTYIMSKRVVIDPVYVCKALDPAILSLLLHLLLWKRLTVQLSR</sequence>
<dbReference type="InterPro" id="IPR018392">
    <property type="entry name" value="LysM"/>
</dbReference>
<dbReference type="Gene3D" id="3.10.350.10">
    <property type="entry name" value="LysM domain"/>
    <property type="match status" value="2"/>
</dbReference>
<feature type="transmembrane region" description="Helical" evidence="11">
    <location>
        <begin position="691"/>
        <end position="709"/>
    </location>
</feature>
<dbReference type="PROSITE" id="PS00108">
    <property type="entry name" value="PROTEIN_KINASE_ST"/>
    <property type="match status" value="1"/>
</dbReference>